<dbReference type="InterPro" id="IPR036380">
    <property type="entry name" value="Isochorismatase-like_sf"/>
</dbReference>
<gene>
    <name evidence="10" type="primary">pncA</name>
    <name evidence="10" type="ORF">AB0763_16965</name>
</gene>
<dbReference type="InterPro" id="IPR000868">
    <property type="entry name" value="Isochorismatase-like_dom"/>
</dbReference>
<dbReference type="KEGG" id="vih:AB0763_16965"/>
<dbReference type="Pfam" id="PF00857">
    <property type="entry name" value="Isochorismatase"/>
    <property type="match status" value="1"/>
</dbReference>
<proteinExistence type="inferred from homology"/>
<keyword evidence="8" id="KW-0732">Signal</keyword>
<dbReference type="Gene3D" id="3.40.50.850">
    <property type="entry name" value="Isochorismatase-like"/>
    <property type="match status" value="1"/>
</dbReference>
<dbReference type="GO" id="GO:0008936">
    <property type="term" value="F:nicotinamidase activity"/>
    <property type="evidence" value="ECO:0007669"/>
    <property type="project" value="UniProtKB-EC"/>
</dbReference>
<comment type="pathway">
    <text evidence="5">Cofactor biosynthesis; nicotinate biosynthesis; nicotinate from nicotinamide: step 1/1.</text>
</comment>
<feature type="signal peptide" evidence="8">
    <location>
        <begin position="1"/>
        <end position="20"/>
    </location>
</feature>
<dbReference type="GO" id="GO:0046872">
    <property type="term" value="F:metal ion binding"/>
    <property type="evidence" value="ECO:0007669"/>
    <property type="project" value="UniProtKB-KW"/>
</dbReference>
<dbReference type="NCBIfam" id="NF008623">
    <property type="entry name" value="PRK11609.1"/>
    <property type="match status" value="1"/>
</dbReference>
<geneLocation type="plasmid" evidence="10">
    <name>p-HB236076</name>
</geneLocation>
<dbReference type="AlphaFoldDB" id="A0AB39HF96"/>
<evidence type="ECO:0000256" key="3">
    <source>
        <dbReference type="ARBA" id="ARBA00022723"/>
    </source>
</evidence>
<dbReference type="RefSeq" id="WP_306099632.1">
    <property type="nucleotide sequence ID" value="NZ_CP162602.1"/>
</dbReference>
<accession>A0AB39HF96</accession>
<evidence type="ECO:0000256" key="4">
    <source>
        <dbReference type="ARBA" id="ARBA00022801"/>
    </source>
</evidence>
<keyword evidence="3" id="KW-0479">Metal-binding</keyword>
<dbReference type="SUPFAM" id="SSF52499">
    <property type="entry name" value="Isochorismatase-like hydrolases"/>
    <property type="match status" value="1"/>
</dbReference>
<comment type="similarity">
    <text evidence="1">Belongs to the isochorismatase family.</text>
</comment>
<keyword evidence="4 10" id="KW-0378">Hydrolase</keyword>
<organism evidence="10">
    <name type="scientific">Vibrio sp. HB236076</name>
    <dbReference type="NCBI Taxonomy" id="3232307"/>
    <lineage>
        <taxon>Bacteria</taxon>
        <taxon>Pseudomonadati</taxon>
        <taxon>Pseudomonadota</taxon>
        <taxon>Gammaproteobacteria</taxon>
        <taxon>Vibrionales</taxon>
        <taxon>Vibrionaceae</taxon>
        <taxon>Vibrio</taxon>
    </lineage>
</organism>
<keyword evidence="2" id="KW-0662">Pyridine nucleotide biosynthesis</keyword>
<dbReference type="InterPro" id="IPR052347">
    <property type="entry name" value="Isochorismatase_Nicotinamidase"/>
</dbReference>
<evidence type="ECO:0000259" key="9">
    <source>
        <dbReference type="Pfam" id="PF00857"/>
    </source>
</evidence>
<dbReference type="EC" id="3.5.1.19" evidence="6"/>
<reference evidence="10" key="1">
    <citation type="submission" date="2024-07" db="EMBL/GenBank/DDBJ databases">
        <title>Genome Analysis of a Potential Novel Vibrio Species Secreting pH- and Thermo-stable Alginate Lyase and its Application in Producing Alginate Oligosaccharides.</title>
        <authorList>
            <person name="Huang H."/>
            <person name="Bao K."/>
        </authorList>
    </citation>
    <scope>NUCLEOTIDE SEQUENCE</scope>
    <source>
        <strain evidence="10">HB236076</strain>
        <plasmid evidence="10">p-HB236076</plasmid>
    </source>
</reference>
<evidence type="ECO:0000313" key="10">
    <source>
        <dbReference type="EMBL" id="XDK26719.1"/>
    </source>
</evidence>
<feature type="chain" id="PRO_5044317368" description="nicotinamidase" evidence="8">
    <location>
        <begin position="21"/>
        <end position="233"/>
    </location>
</feature>
<dbReference type="PANTHER" id="PTHR11080:SF2">
    <property type="entry name" value="LD05707P"/>
    <property type="match status" value="1"/>
</dbReference>
<keyword evidence="10" id="KW-0614">Plasmid</keyword>
<protein>
    <recommendedName>
        <fullName evidence="6">nicotinamidase</fullName>
        <ecNumber evidence="6">3.5.1.19</ecNumber>
    </recommendedName>
    <alternativeName>
        <fullName evidence="7">Nicotinamide deamidase</fullName>
    </alternativeName>
</protein>
<evidence type="ECO:0000256" key="6">
    <source>
        <dbReference type="ARBA" id="ARBA00039017"/>
    </source>
</evidence>
<sequence length="233" mass="25552">MKTKIISLCMFILSSSLAFSTPTYAKKALIIVDMQNCFVSGADSVVHSLPVKGGRDIVQGINQLQEKFDIVVATKDWHPANHGSFASQHSGKKPFDMSVLGGVDQVLWPDHCVQNTLGAEFVNGLTTDKITHTTFKGLDPNVDSYSGFKDNNQSAKTDLDDFLKSQQVDEIYVVGLAADYCVKATAIDGANLDYKTYFIKDLTRAVDPSEENIQKIYSELEKSGVEVISSETI</sequence>
<name>A0AB39HF96_9VIBR</name>
<evidence type="ECO:0000256" key="1">
    <source>
        <dbReference type="ARBA" id="ARBA00006336"/>
    </source>
</evidence>
<evidence type="ECO:0000256" key="5">
    <source>
        <dbReference type="ARBA" id="ARBA00037900"/>
    </source>
</evidence>
<dbReference type="PANTHER" id="PTHR11080">
    <property type="entry name" value="PYRAZINAMIDASE/NICOTINAMIDASE"/>
    <property type="match status" value="1"/>
</dbReference>
<dbReference type="GO" id="GO:0019363">
    <property type="term" value="P:pyridine nucleotide biosynthetic process"/>
    <property type="evidence" value="ECO:0007669"/>
    <property type="project" value="UniProtKB-KW"/>
</dbReference>
<dbReference type="CDD" id="cd01011">
    <property type="entry name" value="nicotinamidase"/>
    <property type="match status" value="1"/>
</dbReference>
<dbReference type="EMBL" id="CP162602">
    <property type="protein sequence ID" value="XDK26719.1"/>
    <property type="molecule type" value="Genomic_DNA"/>
</dbReference>
<evidence type="ECO:0000256" key="2">
    <source>
        <dbReference type="ARBA" id="ARBA00022642"/>
    </source>
</evidence>
<evidence type="ECO:0000256" key="7">
    <source>
        <dbReference type="ARBA" id="ARBA00043224"/>
    </source>
</evidence>
<evidence type="ECO:0000256" key="8">
    <source>
        <dbReference type="SAM" id="SignalP"/>
    </source>
</evidence>
<feature type="domain" description="Isochorismatase-like" evidence="9">
    <location>
        <begin position="28"/>
        <end position="231"/>
    </location>
</feature>